<dbReference type="OrthoDB" id="7273604at2"/>
<proteinExistence type="predicted"/>
<evidence type="ECO:0000313" key="3">
    <source>
        <dbReference type="EMBL" id="RAK53331.1"/>
    </source>
</evidence>
<organism evidence="3 4">
    <name type="scientific">Phenylobacterium soli</name>
    <dbReference type="NCBI Taxonomy" id="2170551"/>
    <lineage>
        <taxon>Bacteria</taxon>
        <taxon>Pseudomonadati</taxon>
        <taxon>Pseudomonadota</taxon>
        <taxon>Alphaproteobacteria</taxon>
        <taxon>Caulobacterales</taxon>
        <taxon>Caulobacteraceae</taxon>
        <taxon>Phenylobacterium</taxon>
    </lineage>
</organism>
<protein>
    <recommendedName>
        <fullName evidence="2">CBU-0592-like domain-containing protein</fullName>
    </recommendedName>
</protein>
<dbReference type="AlphaFoldDB" id="A0A328AFC8"/>
<evidence type="ECO:0000256" key="1">
    <source>
        <dbReference type="SAM" id="Phobius"/>
    </source>
</evidence>
<accession>A0A328AFC8</accession>
<reference evidence="4" key="1">
    <citation type="submission" date="2018-05" db="EMBL/GenBank/DDBJ databases">
        <authorList>
            <person name="Li X."/>
        </authorList>
    </citation>
    <scope>NUCLEOTIDE SEQUENCE [LARGE SCALE GENOMIC DNA]</scope>
    <source>
        <strain evidence="4">LX32</strain>
    </source>
</reference>
<dbReference type="RefSeq" id="WP_111527083.1">
    <property type="nucleotide sequence ID" value="NZ_JBHRSG010000001.1"/>
</dbReference>
<keyword evidence="1" id="KW-1133">Transmembrane helix</keyword>
<sequence length="82" mass="8373">MTLTDAAGLCGVLLILVAYAAAAAGKLDPQRPASLAANLVGAGLILLSLAKDFNLSAAAMEGAWALVSLAGLVRIGWKRLRR</sequence>
<dbReference type="NCBIfam" id="NF047864">
    <property type="entry name" value="CBU_0592_membra"/>
    <property type="match status" value="1"/>
</dbReference>
<evidence type="ECO:0000313" key="4">
    <source>
        <dbReference type="Proteomes" id="UP000249254"/>
    </source>
</evidence>
<feature type="transmembrane region" description="Helical" evidence="1">
    <location>
        <begin position="57"/>
        <end position="77"/>
    </location>
</feature>
<dbReference type="InterPro" id="IPR058058">
    <property type="entry name" value="CBU_0592-like"/>
</dbReference>
<gene>
    <name evidence="3" type="ORF">DJ017_01700</name>
</gene>
<keyword evidence="1" id="KW-0812">Transmembrane</keyword>
<name>A0A328AFC8_9CAUL</name>
<dbReference type="EMBL" id="QFYQ01000001">
    <property type="protein sequence ID" value="RAK53331.1"/>
    <property type="molecule type" value="Genomic_DNA"/>
</dbReference>
<comment type="caution">
    <text evidence="3">The sequence shown here is derived from an EMBL/GenBank/DDBJ whole genome shotgun (WGS) entry which is preliminary data.</text>
</comment>
<feature type="domain" description="CBU-0592-like" evidence="2">
    <location>
        <begin position="5"/>
        <end position="79"/>
    </location>
</feature>
<dbReference type="Proteomes" id="UP000249254">
    <property type="component" value="Unassembled WGS sequence"/>
</dbReference>
<keyword evidence="4" id="KW-1185">Reference proteome</keyword>
<keyword evidence="1" id="KW-0472">Membrane</keyword>
<evidence type="ECO:0000259" key="2">
    <source>
        <dbReference type="Pfam" id="PF26604"/>
    </source>
</evidence>
<dbReference type="Pfam" id="PF26604">
    <property type="entry name" value="CBU_0592"/>
    <property type="match status" value="1"/>
</dbReference>